<dbReference type="CDD" id="cd06561">
    <property type="entry name" value="AlkD_like"/>
    <property type="match status" value="1"/>
</dbReference>
<dbReference type="InterPro" id="IPR016024">
    <property type="entry name" value="ARM-type_fold"/>
</dbReference>
<proteinExistence type="predicted"/>
<dbReference type="Pfam" id="PF08713">
    <property type="entry name" value="DNA_alkylation"/>
    <property type="match status" value="1"/>
</dbReference>
<dbReference type="Gene3D" id="1.25.10.90">
    <property type="match status" value="1"/>
</dbReference>
<reference evidence="1 2" key="1">
    <citation type="submission" date="2022-07" db="EMBL/GenBank/DDBJ databases">
        <title>Fecal culturing of patients with breast cancer.</title>
        <authorList>
            <person name="Teng N.M.Y."/>
            <person name="Kiu R."/>
            <person name="Evans R."/>
            <person name="Baker D.J."/>
            <person name="Zenner C."/>
            <person name="Robinson S.D."/>
            <person name="Hall L.J."/>
        </authorList>
    </citation>
    <scope>NUCLEOTIDE SEQUENCE [LARGE SCALE GENOMIC DNA]</scope>
    <source>
        <strain evidence="1 2">LH1063</strain>
    </source>
</reference>
<gene>
    <name evidence="1" type="ORF">NMU02_00585</name>
</gene>
<dbReference type="PANTHER" id="PTHR34070">
    <property type="entry name" value="ARMADILLO-TYPE FOLD"/>
    <property type="match status" value="1"/>
</dbReference>
<evidence type="ECO:0000313" key="2">
    <source>
        <dbReference type="Proteomes" id="UP001205603"/>
    </source>
</evidence>
<evidence type="ECO:0000313" key="1">
    <source>
        <dbReference type="EMBL" id="MCP9610590.1"/>
    </source>
</evidence>
<sequence>MITFGNMKETLLTYADDEKAKVLQGFFKTGKGEYGEGDTFAGIPVPQVRKVARQFREAPLSELTKLLSDPIHECRLLALLTMIEIFKHGDESVKQNVFETYLAHTRYINNWDLVDLSAYQIVGQYLLHKDREPLHRLSRSNYLWEQRISIVATWIYIRSSDFTDTLIIADRLQNHPHDLMQKAVGWMLREVGKKDKKALVDFLERRYMNMPRTMVRYAVEKFSPEERRKYYLKR</sequence>
<dbReference type="RefSeq" id="WP_255025115.1">
    <property type="nucleotide sequence ID" value="NZ_JANDHW010000001.1"/>
</dbReference>
<keyword evidence="2" id="KW-1185">Reference proteome</keyword>
<comment type="caution">
    <text evidence="1">The sequence shown here is derived from an EMBL/GenBank/DDBJ whole genome shotgun (WGS) entry which is preliminary data.</text>
</comment>
<dbReference type="InterPro" id="IPR014825">
    <property type="entry name" value="DNA_alkylation"/>
</dbReference>
<name>A0ABT1MD94_9BACT</name>
<accession>A0ABT1MD94</accession>
<dbReference type="SUPFAM" id="SSF48371">
    <property type="entry name" value="ARM repeat"/>
    <property type="match status" value="1"/>
</dbReference>
<dbReference type="Proteomes" id="UP001205603">
    <property type="component" value="Unassembled WGS sequence"/>
</dbReference>
<protein>
    <submittedName>
        <fullName evidence="1">DNA alkylation repair protein</fullName>
    </submittedName>
</protein>
<dbReference type="EMBL" id="JANDHW010000001">
    <property type="protein sequence ID" value="MCP9610590.1"/>
    <property type="molecule type" value="Genomic_DNA"/>
</dbReference>
<dbReference type="PANTHER" id="PTHR34070:SF1">
    <property type="entry name" value="DNA ALKYLATION REPAIR PROTEIN"/>
    <property type="match status" value="1"/>
</dbReference>
<organism evidence="1 2">
    <name type="scientific">Coprobacter tertius</name>
    <dbReference type="NCBI Taxonomy" id="2944915"/>
    <lineage>
        <taxon>Bacteria</taxon>
        <taxon>Pseudomonadati</taxon>
        <taxon>Bacteroidota</taxon>
        <taxon>Bacteroidia</taxon>
        <taxon>Bacteroidales</taxon>
        <taxon>Barnesiellaceae</taxon>
        <taxon>Coprobacter</taxon>
    </lineage>
</organism>